<dbReference type="Gene3D" id="3.90.950.20">
    <property type="entry name" value="CinA-like"/>
    <property type="match status" value="1"/>
</dbReference>
<evidence type="ECO:0000259" key="1">
    <source>
        <dbReference type="Pfam" id="PF02464"/>
    </source>
</evidence>
<dbReference type="STRING" id="196109.A0A136IU68"/>
<reference evidence="3" key="1">
    <citation type="submission" date="2016-02" db="EMBL/GenBank/DDBJ databases">
        <title>Draft genome sequence of Microdochium bolleyi, a fungal endophyte of beachgrass.</title>
        <authorList>
            <consortium name="DOE Joint Genome Institute"/>
            <person name="David A.S."/>
            <person name="May G."/>
            <person name="Haridas S."/>
            <person name="Lim J."/>
            <person name="Wang M."/>
            <person name="Labutti K."/>
            <person name="Lipzen A."/>
            <person name="Barry K."/>
            <person name="Grigoriev I.V."/>
        </authorList>
    </citation>
    <scope>NUCLEOTIDE SEQUENCE [LARGE SCALE GENOMIC DNA]</scope>
    <source>
        <strain evidence="3">J235TASD1</strain>
    </source>
</reference>
<protein>
    <recommendedName>
        <fullName evidence="1">CinA C-terminal domain-containing protein</fullName>
    </recommendedName>
</protein>
<proteinExistence type="predicted"/>
<dbReference type="SUPFAM" id="SSF142433">
    <property type="entry name" value="CinA-like"/>
    <property type="match status" value="1"/>
</dbReference>
<dbReference type="InParanoid" id="A0A136IU68"/>
<dbReference type="AlphaFoldDB" id="A0A136IU68"/>
<organism evidence="2 3">
    <name type="scientific">Microdochium bolleyi</name>
    <dbReference type="NCBI Taxonomy" id="196109"/>
    <lineage>
        <taxon>Eukaryota</taxon>
        <taxon>Fungi</taxon>
        <taxon>Dikarya</taxon>
        <taxon>Ascomycota</taxon>
        <taxon>Pezizomycotina</taxon>
        <taxon>Sordariomycetes</taxon>
        <taxon>Xylariomycetidae</taxon>
        <taxon>Xylariales</taxon>
        <taxon>Microdochiaceae</taxon>
        <taxon>Microdochium</taxon>
    </lineage>
</organism>
<evidence type="ECO:0000313" key="3">
    <source>
        <dbReference type="Proteomes" id="UP000070501"/>
    </source>
</evidence>
<accession>A0A136IU68</accession>
<dbReference type="OrthoDB" id="2350783at2759"/>
<dbReference type="Proteomes" id="UP000070501">
    <property type="component" value="Unassembled WGS sequence"/>
</dbReference>
<dbReference type="InterPro" id="IPR036653">
    <property type="entry name" value="CinA-like_C"/>
</dbReference>
<feature type="domain" description="CinA C-terminal" evidence="1">
    <location>
        <begin position="19"/>
        <end position="172"/>
    </location>
</feature>
<dbReference type="EMBL" id="KQ964258">
    <property type="protein sequence ID" value="KXJ88520.1"/>
    <property type="molecule type" value="Genomic_DNA"/>
</dbReference>
<name>A0A136IU68_9PEZI</name>
<dbReference type="NCBIfam" id="TIGR00199">
    <property type="entry name" value="PncC_domain"/>
    <property type="match status" value="1"/>
</dbReference>
<dbReference type="InterPro" id="IPR008136">
    <property type="entry name" value="CinA_C"/>
</dbReference>
<sequence>MMTSYTKRTSETLRDVVFDIITLLKQANQTVAVAESLTAGGVMAALTSVGGASSVFRGGVVSYATELKRDLLKVDANLIAMHGVIHEEVARQMAVGARNIATTDVEKPTTWGIGTTGVAGPDLQDGKAVGTVFIGIASPDKTWALGPFNFPGDRDQIRQATVLEALSQLRDILREN</sequence>
<dbReference type="Pfam" id="PF02464">
    <property type="entry name" value="CinA"/>
    <property type="match status" value="1"/>
</dbReference>
<keyword evidence="3" id="KW-1185">Reference proteome</keyword>
<gene>
    <name evidence="2" type="ORF">Micbo1qcDRAFT_17714</name>
</gene>
<evidence type="ECO:0000313" key="2">
    <source>
        <dbReference type="EMBL" id="KXJ88520.1"/>
    </source>
</evidence>